<keyword evidence="2" id="KW-1133">Transmembrane helix</keyword>
<comment type="caution">
    <text evidence="4">The sequence shown here is derived from an EMBL/GenBank/DDBJ whole genome shotgun (WGS) entry which is preliminary data.</text>
</comment>
<dbReference type="PANTHER" id="PTHR30386:SF28">
    <property type="entry name" value="EXPORTED PROTEIN"/>
    <property type="match status" value="1"/>
</dbReference>
<feature type="coiled-coil region" evidence="1">
    <location>
        <begin position="115"/>
        <end position="167"/>
    </location>
</feature>
<dbReference type="Gene3D" id="2.40.30.170">
    <property type="match status" value="1"/>
</dbReference>
<dbReference type="PRINTS" id="PR01490">
    <property type="entry name" value="RTXTOXIND"/>
</dbReference>
<reference evidence="4 5" key="1">
    <citation type="submission" date="2019-07" db="EMBL/GenBank/DDBJ databases">
        <title>Qingshengfaniella alkalisoli gen. nov., sp. nov., isolated from saline soil.</title>
        <authorList>
            <person name="Xu L."/>
            <person name="Huang X.-X."/>
            <person name="Sun J.-Q."/>
        </authorList>
    </citation>
    <scope>NUCLEOTIDE SEQUENCE [LARGE SCALE GENOMIC DNA]</scope>
    <source>
        <strain evidence="4 5">DSM 27279</strain>
    </source>
</reference>
<keyword evidence="5" id="KW-1185">Reference proteome</keyword>
<keyword evidence="1" id="KW-0175">Coiled coil</keyword>
<dbReference type="AlphaFoldDB" id="A0A556A6H0"/>
<evidence type="ECO:0000259" key="3">
    <source>
        <dbReference type="Pfam" id="PF26002"/>
    </source>
</evidence>
<dbReference type="InterPro" id="IPR050739">
    <property type="entry name" value="MFP"/>
</dbReference>
<dbReference type="PANTHER" id="PTHR30386">
    <property type="entry name" value="MEMBRANE FUSION SUBUNIT OF EMRAB-TOLC MULTIDRUG EFFLUX PUMP"/>
    <property type="match status" value="1"/>
</dbReference>
<organism evidence="4 5">
    <name type="scientific">Verticiella sediminum</name>
    <dbReference type="NCBI Taxonomy" id="1247510"/>
    <lineage>
        <taxon>Bacteria</taxon>
        <taxon>Pseudomonadati</taxon>
        <taxon>Pseudomonadota</taxon>
        <taxon>Betaproteobacteria</taxon>
        <taxon>Burkholderiales</taxon>
        <taxon>Alcaligenaceae</taxon>
        <taxon>Verticiella</taxon>
    </lineage>
</organism>
<name>A0A556A6H0_9BURK</name>
<evidence type="ECO:0000313" key="5">
    <source>
        <dbReference type="Proteomes" id="UP000318405"/>
    </source>
</evidence>
<feature type="domain" description="AprE-like beta-barrel" evidence="3">
    <location>
        <begin position="300"/>
        <end position="397"/>
    </location>
</feature>
<keyword evidence="2" id="KW-0472">Membrane</keyword>
<feature type="transmembrane region" description="Helical" evidence="2">
    <location>
        <begin position="21"/>
        <end position="48"/>
    </location>
</feature>
<dbReference type="RefSeq" id="WP_143951362.1">
    <property type="nucleotide sequence ID" value="NZ_BAABMB010000002.1"/>
</dbReference>
<dbReference type="OrthoDB" id="9775513at2"/>
<feature type="coiled-coil region" evidence="1">
    <location>
        <begin position="192"/>
        <end position="258"/>
    </location>
</feature>
<dbReference type="EMBL" id="VLTJ01000044">
    <property type="protein sequence ID" value="TSH88491.1"/>
    <property type="molecule type" value="Genomic_DNA"/>
</dbReference>
<keyword evidence="2" id="KW-0812">Transmembrane</keyword>
<evidence type="ECO:0000313" key="4">
    <source>
        <dbReference type="EMBL" id="TSH88491.1"/>
    </source>
</evidence>
<dbReference type="InterPro" id="IPR058982">
    <property type="entry name" value="Beta-barrel_AprE"/>
</dbReference>
<evidence type="ECO:0000256" key="2">
    <source>
        <dbReference type="SAM" id="Phobius"/>
    </source>
</evidence>
<dbReference type="Pfam" id="PF26002">
    <property type="entry name" value="Beta-barrel_AprE"/>
    <property type="match status" value="1"/>
</dbReference>
<proteinExistence type="predicted"/>
<sequence length="418" mass="46343">MTLFRKEALAGRQNRWLGEIVLVRPLPLTLLTGVAVAFALALLALLIWGSYTKRTTVSGMLVPHGGLVKLYAPEPATVLERHVAEGQAVRRGDTLFVLSGERRSAMLGETHAAIVRQVEQRQASLRSEIAQTRRLHTQETAGLQARLRTMEQEAARLDDQLALQRDRVALARTTVARYEALMRQDYIAREQLQQKQEELLDVQAGQRALQRERLSLGREIDAHRTELDGLAARHDNQIAQLDRSLAALDQERLETEARRSLVLAAPRDGQATAVLAEAGQTVGSERPLLSIVPQDAPLHAELYAPSRAIGFVRTGDPVRLRFAAYPYQKFGHQTGVVQSVALTALPRDEWDAVRSSTGAAGNEPLYRIIVSLARQSMPAYGAEHALQAGMTLEADILHENLKLYEWVLEPLRTLSGKL</sequence>
<dbReference type="Proteomes" id="UP000318405">
    <property type="component" value="Unassembled WGS sequence"/>
</dbReference>
<protein>
    <submittedName>
        <fullName evidence="4">HlyD family efflux transporter periplasmic adaptor subunit</fullName>
    </submittedName>
</protein>
<accession>A0A556A6H0</accession>
<evidence type="ECO:0000256" key="1">
    <source>
        <dbReference type="SAM" id="Coils"/>
    </source>
</evidence>
<gene>
    <name evidence="4" type="ORF">FOZ76_26815</name>
</gene>
<dbReference type="Gene3D" id="1.10.287.1490">
    <property type="match status" value="1"/>
</dbReference>